<comment type="caution">
    <text evidence="1">The sequence shown here is derived from an EMBL/GenBank/DDBJ whole genome shotgun (WGS) entry which is preliminary data.</text>
</comment>
<accession>A0A0W0XHK7</accession>
<dbReference type="AlphaFoldDB" id="A0A0W0XHK7"/>
<dbReference type="RefSeq" id="WP_025386286.1">
    <property type="nucleotide sequence ID" value="NZ_LCUA01000020.1"/>
</dbReference>
<dbReference type="Proteomes" id="UP000054858">
    <property type="component" value="Unassembled WGS sequence"/>
</dbReference>
<organism evidence="1 2">
    <name type="scientific">Legionella oakridgensis</name>
    <dbReference type="NCBI Taxonomy" id="29423"/>
    <lineage>
        <taxon>Bacteria</taxon>
        <taxon>Pseudomonadati</taxon>
        <taxon>Pseudomonadota</taxon>
        <taxon>Gammaproteobacteria</taxon>
        <taxon>Legionellales</taxon>
        <taxon>Legionellaceae</taxon>
        <taxon>Legionella</taxon>
    </lineage>
</organism>
<evidence type="ECO:0000313" key="2">
    <source>
        <dbReference type="Proteomes" id="UP000054858"/>
    </source>
</evidence>
<sequence>MGDNPDAISTRMIMQSLAPDADKGEEGKTTLITDFLTRLNKLNLGHDHRMVELFEANLRYGNRLIALFKVCKELRVSLTDELINSIAANIADVGGFAHLLKLTKEVGIAPDSLSLKILFNAAKHESTIAQSTRKLSEASALDLATFEFMLKYPEQSFKISQLIINLQKNAYSATTLVEKLSSSSLSASQMSTAIDLLNLTLEHDLYYPGVVDILLRQKQYIDKIYEGTKKLTAAHLVLGDYFELLEHSPQQANIFAKNVLLLHNASLINYHNLEDMRVVSTLGSGAFHFMKHLQQADMLDTKNYQKICRHNGLLNQQKVIEALSNLPLMVTFRTEELERMLDLMNKPTLSDHDMQEFNEILNGYFISSEYSPGH</sequence>
<reference evidence="1 2" key="1">
    <citation type="submission" date="2015-11" db="EMBL/GenBank/DDBJ databases">
        <title>Genomic analysis of 38 Legionella species identifies large and diverse effector repertoires.</title>
        <authorList>
            <person name="Burstein D."/>
            <person name="Amaro F."/>
            <person name="Zusman T."/>
            <person name="Lifshitz Z."/>
            <person name="Cohen O."/>
            <person name="Gilbert J.A."/>
            <person name="Pupko T."/>
            <person name="Shuman H.A."/>
            <person name="Segal G."/>
        </authorList>
    </citation>
    <scope>NUCLEOTIDE SEQUENCE [LARGE SCALE GENOMIC DNA]</scope>
    <source>
        <strain evidence="1 2">Oak Ridge-10</strain>
    </source>
</reference>
<dbReference type="PATRIC" id="fig|29423.5.peg.241"/>
<protein>
    <submittedName>
        <fullName evidence="1">Uncharacterized protein</fullName>
    </submittedName>
</protein>
<proteinExistence type="predicted"/>
<dbReference type="EMBL" id="LNYP01000004">
    <property type="protein sequence ID" value="KTD44093.1"/>
    <property type="molecule type" value="Genomic_DNA"/>
</dbReference>
<gene>
    <name evidence="1" type="ORF">Loak_0235</name>
</gene>
<name>A0A0W0XHK7_9GAMM</name>
<evidence type="ECO:0000313" key="1">
    <source>
        <dbReference type="EMBL" id="KTD44093.1"/>
    </source>
</evidence>